<feature type="domain" description="Transport-associated OB type 2" evidence="4">
    <location>
        <begin position="91"/>
        <end position="155"/>
    </location>
</feature>
<organism evidence="5 6">
    <name type="scientific">Algoriphagus aestuariicola</name>
    <dbReference type="NCBI Taxonomy" id="1852016"/>
    <lineage>
        <taxon>Bacteria</taxon>
        <taxon>Pseudomonadati</taxon>
        <taxon>Bacteroidota</taxon>
        <taxon>Cytophagia</taxon>
        <taxon>Cytophagales</taxon>
        <taxon>Cyclobacteriaceae</taxon>
        <taxon>Algoriphagus</taxon>
    </lineage>
</organism>
<dbReference type="EMBL" id="JAFKCW010000023">
    <property type="protein sequence ID" value="MBN7803670.1"/>
    <property type="molecule type" value="Genomic_DNA"/>
</dbReference>
<keyword evidence="6" id="KW-1185">Reference proteome</keyword>
<sequence>LTEAKVASILVTHDQSEALSFADQVAVMRNGRLAQVGAPQDLYLRPVDEPTASFLGETLVLTAELAHGWADCALGRIAVDDRQRSGSARIMLRPEQIQIGLSDPAQRGQAVITGIDFAGFVSTLNLQMAADGAQLEIKTVSREGLRPGAQVSLNVMGQAHIF</sequence>
<keyword evidence="1" id="KW-1003">Cell membrane</keyword>
<dbReference type="Gene3D" id="3.40.50.300">
    <property type="entry name" value="P-loop containing nucleotide triphosphate hydrolases"/>
    <property type="match status" value="1"/>
</dbReference>
<reference evidence="5 6" key="1">
    <citation type="submission" date="2021-03" db="EMBL/GenBank/DDBJ databases">
        <title>novel species isolated from a fishpond in China.</title>
        <authorList>
            <person name="Lu H."/>
            <person name="Cai Z."/>
        </authorList>
    </citation>
    <scope>NUCLEOTIDE SEQUENCE [LARGE SCALE GENOMIC DNA]</scope>
    <source>
        <strain evidence="5 6">JCM 31546</strain>
    </source>
</reference>
<dbReference type="InterPro" id="IPR027417">
    <property type="entry name" value="P-loop_NTPase"/>
</dbReference>
<dbReference type="SUPFAM" id="SSF52540">
    <property type="entry name" value="P-loop containing nucleoside triphosphate hydrolases"/>
    <property type="match status" value="1"/>
</dbReference>
<dbReference type="InterPro" id="IPR008995">
    <property type="entry name" value="Mo/tungstate-bd_C_term_dom"/>
</dbReference>
<keyword evidence="3" id="KW-0472">Membrane</keyword>
<dbReference type="SUPFAM" id="SSF50331">
    <property type="entry name" value="MOP-like"/>
    <property type="match status" value="1"/>
</dbReference>
<dbReference type="InterPro" id="IPR013611">
    <property type="entry name" value="Transp-assoc_OB_typ2"/>
</dbReference>
<evidence type="ECO:0000313" key="6">
    <source>
        <dbReference type="Proteomes" id="UP000664698"/>
    </source>
</evidence>
<dbReference type="InterPro" id="IPR047641">
    <property type="entry name" value="ABC_transpr_MalK/UgpC-like"/>
</dbReference>
<dbReference type="Pfam" id="PF08402">
    <property type="entry name" value="TOBE_2"/>
    <property type="match status" value="1"/>
</dbReference>
<comment type="caution">
    <text evidence="5">The sequence shown here is derived from an EMBL/GenBank/DDBJ whole genome shotgun (WGS) entry which is preliminary data.</text>
</comment>
<dbReference type="Gene3D" id="2.40.50.450">
    <property type="match status" value="1"/>
</dbReference>
<protein>
    <submittedName>
        <fullName evidence="5">Amino acid ABC transporter substrate-binding protein</fullName>
    </submittedName>
</protein>
<evidence type="ECO:0000313" key="5">
    <source>
        <dbReference type="EMBL" id="MBN7803670.1"/>
    </source>
</evidence>
<evidence type="ECO:0000256" key="2">
    <source>
        <dbReference type="ARBA" id="ARBA00022967"/>
    </source>
</evidence>
<feature type="non-terminal residue" evidence="5">
    <location>
        <position position="1"/>
    </location>
</feature>
<dbReference type="Proteomes" id="UP000664698">
    <property type="component" value="Unassembled WGS sequence"/>
</dbReference>
<keyword evidence="2" id="KW-1278">Translocase</keyword>
<feature type="non-terminal residue" evidence="5">
    <location>
        <position position="162"/>
    </location>
</feature>
<gene>
    <name evidence="5" type="ORF">J0A67_22630</name>
</gene>
<evidence type="ECO:0000256" key="3">
    <source>
        <dbReference type="ARBA" id="ARBA00023136"/>
    </source>
</evidence>
<evidence type="ECO:0000259" key="4">
    <source>
        <dbReference type="Pfam" id="PF08402"/>
    </source>
</evidence>
<dbReference type="PANTHER" id="PTHR43875">
    <property type="entry name" value="MALTODEXTRIN IMPORT ATP-BINDING PROTEIN MSMX"/>
    <property type="match status" value="1"/>
</dbReference>
<name>A0ABS3BZ89_9BACT</name>
<accession>A0ABS3BZ89</accession>
<dbReference type="PANTHER" id="PTHR43875:SF15">
    <property type="entry name" value="TREHALOSE IMPORT ATP-BINDING PROTEIN SUGC"/>
    <property type="match status" value="1"/>
</dbReference>
<evidence type="ECO:0000256" key="1">
    <source>
        <dbReference type="ARBA" id="ARBA00022475"/>
    </source>
</evidence>
<proteinExistence type="predicted"/>